<evidence type="ECO:0000259" key="9">
    <source>
        <dbReference type="PROSITE" id="PS51194"/>
    </source>
</evidence>
<comment type="caution">
    <text evidence="11">The sequence shown here is derived from an EMBL/GenBank/DDBJ whole genome shotgun (WGS) entry which is preliminary data.</text>
</comment>
<dbReference type="Pfam" id="PF00271">
    <property type="entry name" value="Helicase_C"/>
    <property type="match status" value="1"/>
</dbReference>
<evidence type="ECO:0000256" key="5">
    <source>
        <dbReference type="ARBA" id="ARBA00038437"/>
    </source>
</evidence>
<evidence type="ECO:0000313" key="11">
    <source>
        <dbReference type="EMBL" id="HIW07762.1"/>
    </source>
</evidence>
<feature type="region of interest" description="Disordered" evidence="7">
    <location>
        <begin position="402"/>
        <end position="523"/>
    </location>
</feature>
<evidence type="ECO:0000256" key="2">
    <source>
        <dbReference type="ARBA" id="ARBA00022801"/>
    </source>
</evidence>
<dbReference type="InterPro" id="IPR027417">
    <property type="entry name" value="P-loop_NTPase"/>
</dbReference>
<accession>A0A9D1Q714</accession>
<dbReference type="InterPro" id="IPR014014">
    <property type="entry name" value="RNA_helicase_DEAD_Q_motif"/>
</dbReference>
<evidence type="ECO:0000256" key="6">
    <source>
        <dbReference type="PROSITE-ProRule" id="PRU00552"/>
    </source>
</evidence>
<feature type="domain" description="Helicase ATP-binding" evidence="8">
    <location>
        <begin position="33"/>
        <end position="231"/>
    </location>
</feature>
<dbReference type="AlphaFoldDB" id="A0A9D1Q714"/>
<feature type="compositionally biased region" description="Basic residues" evidence="7">
    <location>
        <begin position="82"/>
        <end position="91"/>
    </location>
</feature>
<proteinExistence type="inferred from homology"/>
<dbReference type="InterPro" id="IPR050079">
    <property type="entry name" value="DEAD_box_RNA_helicase"/>
</dbReference>
<evidence type="ECO:0000256" key="3">
    <source>
        <dbReference type="ARBA" id="ARBA00022806"/>
    </source>
</evidence>
<reference evidence="11" key="2">
    <citation type="submission" date="2021-04" db="EMBL/GenBank/DDBJ databases">
        <authorList>
            <person name="Gilroy R."/>
        </authorList>
    </citation>
    <scope>NUCLEOTIDE SEQUENCE</scope>
    <source>
        <strain evidence="11">CHK160-9182</strain>
    </source>
</reference>
<gene>
    <name evidence="11" type="ORF">H9889_10650</name>
</gene>
<dbReference type="GO" id="GO:0003724">
    <property type="term" value="F:RNA helicase activity"/>
    <property type="evidence" value="ECO:0007669"/>
    <property type="project" value="InterPro"/>
</dbReference>
<evidence type="ECO:0000256" key="4">
    <source>
        <dbReference type="ARBA" id="ARBA00022840"/>
    </source>
</evidence>
<feature type="compositionally biased region" description="Gly residues" evidence="7">
    <location>
        <begin position="418"/>
        <end position="430"/>
    </location>
</feature>
<evidence type="ECO:0000256" key="1">
    <source>
        <dbReference type="ARBA" id="ARBA00022741"/>
    </source>
</evidence>
<feature type="compositionally biased region" description="Basic and acidic residues" evidence="7">
    <location>
        <begin position="431"/>
        <end position="517"/>
    </location>
</feature>
<dbReference type="GO" id="GO:0003676">
    <property type="term" value="F:nucleic acid binding"/>
    <property type="evidence" value="ECO:0007669"/>
    <property type="project" value="InterPro"/>
</dbReference>
<dbReference type="InterPro" id="IPR044742">
    <property type="entry name" value="DEAD/DEAH_RhlB"/>
</dbReference>
<dbReference type="EMBL" id="DXHP01000232">
    <property type="protein sequence ID" value="HIW07762.1"/>
    <property type="molecule type" value="Genomic_DNA"/>
</dbReference>
<dbReference type="PROSITE" id="PS51194">
    <property type="entry name" value="HELICASE_CTER"/>
    <property type="match status" value="1"/>
</dbReference>
<evidence type="ECO:0000256" key="7">
    <source>
        <dbReference type="SAM" id="MobiDB-lite"/>
    </source>
</evidence>
<keyword evidence="2" id="KW-0378">Hydrolase</keyword>
<dbReference type="CDD" id="cd18787">
    <property type="entry name" value="SF2_C_DEAD"/>
    <property type="match status" value="1"/>
</dbReference>
<dbReference type="GO" id="GO:0005524">
    <property type="term" value="F:ATP binding"/>
    <property type="evidence" value="ECO:0007669"/>
    <property type="project" value="UniProtKB-KW"/>
</dbReference>
<feature type="domain" description="DEAD-box RNA helicase Q" evidence="10">
    <location>
        <begin position="2"/>
        <end position="30"/>
    </location>
</feature>
<dbReference type="InterPro" id="IPR014001">
    <property type="entry name" value="Helicase_ATP-bd"/>
</dbReference>
<name>A0A9D1Q714_9GAMM</name>
<dbReference type="InterPro" id="IPR011545">
    <property type="entry name" value="DEAD/DEAH_box_helicase_dom"/>
</dbReference>
<organism evidence="11 12">
    <name type="scientific">Candidatus Ignatzschineria merdigallinarum</name>
    <dbReference type="NCBI Taxonomy" id="2838621"/>
    <lineage>
        <taxon>Bacteria</taxon>
        <taxon>Pseudomonadati</taxon>
        <taxon>Pseudomonadota</taxon>
        <taxon>Gammaproteobacteria</taxon>
        <taxon>Cardiobacteriales</taxon>
        <taxon>Ignatzschineriaceae</taxon>
        <taxon>Ignatzschineria</taxon>
    </lineage>
</organism>
<reference evidence="11" key="1">
    <citation type="journal article" date="2021" name="PeerJ">
        <title>Extensive microbial diversity within the chicken gut microbiome revealed by metagenomics and culture.</title>
        <authorList>
            <person name="Gilroy R."/>
            <person name="Ravi A."/>
            <person name="Getino M."/>
            <person name="Pursley I."/>
            <person name="Horton D.L."/>
            <person name="Alikhan N.F."/>
            <person name="Baker D."/>
            <person name="Gharbi K."/>
            <person name="Hall N."/>
            <person name="Watson M."/>
            <person name="Adriaenssens E.M."/>
            <person name="Foster-Nyarko E."/>
            <person name="Jarju S."/>
            <person name="Secka A."/>
            <person name="Antonio M."/>
            <person name="Oren A."/>
            <person name="Chaudhuri R.R."/>
            <person name="La Ragione R."/>
            <person name="Hildebrand F."/>
            <person name="Pallen M.J."/>
        </authorList>
    </citation>
    <scope>NUCLEOTIDE SEQUENCE</scope>
    <source>
        <strain evidence="11">CHK160-9182</strain>
    </source>
</reference>
<feature type="region of interest" description="Disordered" evidence="7">
    <location>
        <begin position="68"/>
        <end position="96"/>
    </location>
</feature>
<feature type="domain" description="Helicase C-terminal" evidence="9">
    <location>
        <begin position="256"/>
        <end position="408"/>
    </location>
</feature>
<protein>
    <submittedName>
        <fullName evidence="11">DEAD/DEAH box helicase</fullName>
    </submittedName>
</protein>
<sequence length="523" mass="58813">MSKFSDLNLNPILLAAVEKMGYDTATEVQTKVIPMAMGGQDVMVSSQTGSGKTAAFLLPILHQIMAEKEVGEEESGDEKGQGRRNNRRGRNQRYSMPEPQAIVMCPTRELALQVAGEAIQLKGAHRDFRVATVVGGMPYGRQIRELQNVTLLVATPGRLIDLYKQKEISFDKVSFFIADEADRMLDMGFSEDLETLHRSCINNRQTLMFSATFPPKVMHLAEGMMHHPLRVEISPKDTINKNITQILHWADGREHQKKMLFHWLENAGIDQAVVFVPTQVDTEEIAEELREQGMSVDYLHGGMQQRVRNRCLDNLRRGKTKILVATDVAARGIDVETITHVFNFGVPRQAEDYVHRIGRTGRAGREGIAVTFVHFKDKRLLDAVENFIQLEIKASVIEGLEPKKEPMRGAPKGRGRGRGNGGGAGRGQGRGRNDRRSSAPRGDREGGRREGRREGGRSEERREGGRSERREGGQEFNRDSRREGGRRNERREGGQERQARPARREQRPAGNRSEGRPSRRSSN</sequence>
<evidence type="ECO:0000313" key="12">
    <source>
        <dbReference type="Proteomes" id="UP000823934"/>
    </source>
</evidence>
<evidence type="ECO:0000259" key="8">
    <source>
        <dbReference type="PROSITE" id="PS51192"/>
    </source>
</evidence>
<dbReference type="SMART" id="SM00490">
    <property type="entry name" value="HELICc"/>
    <property type="match status" value="1"/>
</dbReference>
<keyword evidence="1" id="KW-0547">Nucleotide-binding</keyword>
<dbReference type="Gene3D" id="3.40.50.300">
    <property type="entry name" value="P-loop containing nucleotide triphosphate hydrolases"/>
    <property type="match status" value="2"/>
</dbReference>
<feature type="short sequence motif" description="Q motif" evidence="6">
    <location>
        <begin position="2"/>
        <end position="30"/>
    </location>
</feature>
<dbReference type="InterPro" id="IPR001650">
    <property type="entry name" value="Helicase_C-like"/>
</dbReference>
<dbReference type="SUPFAM" id="SSF52540">
    <property type="entry name" value="P-loop containing nucleoside triphosphate hydrolases"/>
    <property type="match status" value="1"/>
</dbReference>
<evidence type="ECO:0000259" key="10">
    <source>
        <dbReference type="PROSITE" id="PS51195"/>
    </source>
</evidence>
<keyword evidence="3 11" id="KW-0347">Helicase</keyword>
<dbReference type="GO" id="GO:0005829">
    <property type="term" value="C:cytosol"/>
    <property type="evidence" value="ECO:0007669"/>
    <property type="project" value="TreeGrafter"/>
</dbReference>
<dbReference type="Pfam" id="PF00270">
    <property type="entry name" value="DEAD"/>
    <property type="match status" value="1"/>
</dbReference>
<dbReference type="SMART" id="SM00487">
    <property type="entry name" value="DEXDc"/>
    <property type="match status" value="1"/>
</dbReference>
<dbReference type="GO" id="GO:0016787">
    <property type="term" value="F:hydrolase activity"/>
    <property type="evidence" value="ECO:0007669"/>
    <property type="project" value="UniProtKB-KW"/>
</dbReference>
<dbReference type="PANTHER" id="PTHR47959:SF17">
    <property type="entry name" value="ATP-DEPENDENT RNA HELICASE DEAD BOX FAMILY"/>
    <property type="match status" value="1"/>
</dbReference>
<comment type="similarity">
    <text evidence="5">Belongs to the DEAD box helicase family.</text>
</comment>
<dbReference type="Proteomes" id="UP000823934">
    <property type="component" value="Unassembled WGS sequence"/>
</dbReference>
<dbReference type="PANTHER" id="PTHR47959">
    <property type="entry name" value="ATP-DEPENDENT RNA HELICASE RHLE-RELATED"/>
    <property type="match status" value="1"/>
</dbReference>
<dbReference type="PROSITE" id="PS51195">
    <property type="entry name" value="Q_MOTIF"/>
    <property type="match status" value="1"/>
</dbReference>
<keyword evidence="4" id="KW-0067">ATP-binding</keyword>
<dbReference type="PROSITE" id="PS51192">
    <property type="entry name" value="HELICASE_ATP_BIND_1"/>
    <property type="match status" value="1"/>
</dbReference>
<dbReference type="CDD" id="cd00268">
    <property type="entry name" value="DEADc"/>
    <property type="match status" value="1"/>
</dbReference>